<protein>
    <recommendedName>
        <fullName evidence="3">BTB domain-containing protein</fullName>
    </recommendedName>
</protein>
<gene>
    <name evidence="1" type="ORF">B0J15DRAFT_400997</name>
</gene>
<organism evidence="1 2">
    <name type="scientific">Fusarium solani</name>
    <name type="common">Filamentous fungus</name>
    <dbReference type="NCBI Taxonomy" id="169388"/>
    <lineage>
        <taxon>Eukaryota</taxon>
        <taxon>Fungi</taxon>
        <taxon>Dikarya</taxon>
        <taxon>Ascomycota</taxon>
        <taxon>Pezizomycotina</taxon>
        <taxon>Sordariomycetes</taxon>
        <taxon>Hypocreomycetidae</taxon>
        <taxon>Hypocreales</taxon>
        <taxon>Nectriaceae</taxon>
        <taxon>Fusarium</taxon>
        <taxon>Fusarium solani species complex</taxon>
    </lineage>
</organism>
<dbReference type="EMBL" id="JAGTJS010000014">
    <property type="protein sequence ID" value="KAH7248242.1"/>
    <property type="molecule type" value="Genomic_DNA"/>
</dbReference>
<comment type="caution">
    <text evidence="1">The sequence shown here is derived from an EMBL/GenBank/DDBJ whole genome shotgun (WGS) entry which is preliminary data.</text>
</comment>
<evidence type="ECO:0008006" key="3">
    <source>
        <dbReference type="Google" id="ProtNLM"/>
    </source>
</evidence>
<sequence length="310" mass="34945">MTERTLGESPGIRHGQVCYQMLASSAHLTQASPVFRKMLNGLFTEAVADSQGLYRITTTGWDPEALVIVLDIMHGHSRSVPRQLTLEMIAKVAMIVDYYDCLEIVEVFAGIWVDALAESQSGTYGKDSILWLLVSWVFQRQDIFEKMTGLALRHSERLITTGDVPIPHVILRRINEERQSALAQIFSKLYELLNTLCQESECSYECSSILLGSLMKELDKRGILKPQIKKPFEGYNIASAVKMIDTFASPTWYSRAERSNSGYYHSYNSVHTCSISGKMRPTVDRVKSKVPVLTLKDFRFSADYGQDAVP</sequence>
<dbReference type="Proteomes" id="UP000736672">
    <property type="component" value="Unassembled WGS sequence"/>
</dbReference>
<evidence type="ECO:0000313" key="2">
    <source>
        <dbReference type="Proteomes" id="UP000736672"/>
    </source>
</evidence>
<evidence type="ECO:0000313" key="1">
    <source>
        <dbReference type="EMBL" id="KAH7248242.1"/>
    </source>
</evidence>
<dbReference type="InterPro" id="IPR011333">
    <property type="entry name" value="SKP1/BTB/POZ_sf"/>
</dbReference>
<dbReference type="OrthoDB" id="5326346at2759"/>
<keyword evidence="2" id="KW-1185">Reference proteome</keyword>
<reference evidence="1" key="1">
    <citation type="journal article" date="2021" name="Nat. Commun.">
        <title>Genetic determinants of endophytism in the Arabidopsis root mycobiome.</title>
        <authorList>
            <person name="Mesny F."/>
            <person name="Miyauchi S."/>
            <person name="Thiergart T."/>
            <person name="Pickel B."/>
            <person name="Atanasova L."/>
            <person name="Karlsson M."/>
            <person name="Huettel B."/>
            <person name="Barry K.W."/>
            <person name="Haridas S."/>
            <person name="Chen C."/>
            <person name="Bauer D."/>
            <person name="Andreopoulos W."/>
            <person name="Pangilinan J."/>
            <person name="LaButti K."/>
            <person name="Riley R."/>
            <person name="Lipzen A."/>
            <person name="Clum A."/>
            <person name="Drula E."/>
            <person name="Henrissat B."/>
            <person name="Kohler A."/>
            <person name="Grigoriev I.V."/>
            <person name="Martin F.M."/>
            <person name="Hacquard S."/>
        </authorList>
    </citation>
    <scope>NUCLEOTIDE SEQUENCE</scope>
    <source>
        <strain evidence="1">FSSC 5 MPI-SDFR-AT-0091</strain>
    </source>
</reference>
<name>A0A9P9H1N5_FUSSL</name>
<accession>A0A9P9H1N5</accession>
<dbReference type="AlphaFoldDB" id="A0A9P9H1N5"/>
<proteinExistence type="predicted"/>
<dbReference type="Gene3D" id="3.30.710.10">
    <property type="entry name" value="Potassium Channel Kv1.1, Chain A"/>
    <property type="match status" value="1"/>
</dbReference>